<organism evidence="1 2">
    <name type="scientific">Microbispora cellulosiformans</name>
    <dbReference type="NCBI Taxonomy" id="2614688"/>
    <lineage>
        <taxon>Bacteria</taxon>
        <taxon>Bacillati</taxon>
        <taxon>Actinomycetota</taxon>
        <taxon>Actinomycetes</taxon>
        <taxon>Streptosporangiales</taxon>
        <taxon>Streptosporangiaceae</taxon>
        <taxon>Microbispora</taxon>
    </lineage>
</organism>
<dbReference type="SUPFAM" id="SSF50998">
    <property type="entry name" value="Quinoprotein alcohol dehydrogenase-like"/>
    <property type="match status" value="1"/>
</dbReference>
<dbReference type="RefSeq" id="WP_150932841.1">
    <property type="nucleotide sequence ID" value="NZ_VYTZ01000003.1"/>
</dbReference>
<dbReference type="EMBL" id="VYTZ01000003">
    <property type="protein sequence ID" value="KAA9379652.1"/>
    <property type="molecule type" value="Genomic_DNA"/>
</dbReference>
<keyword evidence="2" id="KW-1185">Reference proteome</keyword>
<evidence type="ECO:0000313" key="2">
    <source>
        <dbReference type="Proteomes" id="UP000327011"/>
    </source>
</evidence>
<evidence type="ECO:0000313" key="1">
    <source>
        <dbReference type="EMBL" id="KAA9379652.1"/>
    </source>
</evidence>
<name>A0A5J5K5A6_9ACTN</name>
<gene>
    <name evidence="1" type="ORF">F5972_08345</name>
</gene>
<reference evidence="1 2" key="1">
    <citation type="submission" date="2019-09" db="EMBL/GenBank/DDBJ databases">
        <title>Screening of Novel Bioactive Compounds from Soil-Associated.</title>
        <authorList>
            <person name="Gong X."/>
        </authorList>
    </citation>
    <scope>NUCLEOTIDE SEQUENCE [LARGE SCALE GENOMIC DNA]</scope>
    <source>
        <strain evidence="1 2">Gxj-6</strain>
    </source>
</reference>
<dbReference type="InterPro" id="IPR011047">
    <property type="entry name" value="Quinoprotein_ADH-like_sf"/>
</dbReference>
<dbReference type="InterPro" id="IPR015943">
    <property type="entry name" value="WD40/YVTN_repeat-like_dom_sf"/>
</dbReference>
<evidence type="ECO:0008006" key="3">
    <source>
        <dbReference type="Google" id="ProtNLM"/>
    </source>
</evidence>
<dbReference type="AlphaFoldDB" id="A0A5J5K5A6"/>
<dbReference type="Proteomes" id="UP000327011">
    <property type="component" value="Unassembled WGS sequence"/>
</dbReference>
<proteinExistence type="predicted"/>
<dbReference type="Gene3D" id="2.130.10.10">
    <property type="entry name" value="YVTN repeat-like/Quinoprotein amine dehydrogenase"/>
    <property type="match status" value="1"/>
</dbReference>
<accession>A0A5J5K5A6</accession>
<protein>
    <recommendedName>
        <fullName evidence="3">PQQ-binding-like beta-propeller repeat protein</fullName>
    </recommendedName>
</protein>
<sequence>MQTGVIVAPKYDMGQAVVDRPLDALLTVAWQVPLTGFYTREARLDSVSGVAMLTSSEHGVLALGAAPPDLRSDAGRWPVPVRVVGSGYPGQLMVVDNSGMVYRLSPERPPMPVWESTEHPDEVDVVGLPGGRLLASCFDDSWSETQLVEEATGHIVWRSPVVQAPVMPVGDQLIGISHMAPSRGDLVSLDVRTGLERWRRPGGSLWGADIVAVVRAVLWVDDRINNQLVGFSVDSGRPMARVALPRTSRLTGVLDQAGVLHIVDEHGWLAVDLTQARVVADVRFEVSGMGRVYQSRTIRSADGRLVLADDRGQIFVMHPAQPQRPELVATCPQVRGIGIAEGRLIVLSHDGTLTALGAPS</sequence>
<comment type="caution">
    <text evidence="1">The sequence shown here is derived from an EMBL/GenBank/DDBJ whole genome shotgun (WGS) entry which is preliminary data.</text>
</comment>